<accession>A0ABQ9DZF3</accession>
<name>A0ABQ9DZF3_9PASS</name>
<dbReference type="EMBL" id="WHWB01031820">
    <property type="protein sequence ID" value="KAJ7427804.1"/>
    <property type="molecule type" value="Genomic_DNA"/>
</dbReference>
<proteinExistence type="predicted"/>
<gene>
    <name evidence="2" type="ORF">WISP_03827</name>
</gene>
<feature type="region of interest" description="Disordered" evidence="1">
    <location>
        <begin position="69"/>
        <end position="91"/>
    </location>
</feature>
<keyword evidence="3" id="KW-1185">Reference proteome</keyword>
<reference evidence="2" key="1">
    <citation type="submission" date="2019-10" db="EMBL/GenBank/DDBJ databases">
        <authorList>
            <person name="Soares A.E.R."/>
            <person name="Aleixo A."/>
            <person name="Schneider P."/>
            <person name="Miyaki C.Y."/>
            <person name="Schneider M.P."/>
            <person name="Mello C."/>
            <person name="Vasconcelos A.T.R."/>
        </authorList>
    </citation>
    <scope>NUCLEOTIDE SEQUENCE</scope>
    <source>
        <tissue evidence="2">Muscle</tissue>
    </source>
</reference>
<evidence type="ECO:0000313" key="3">
    <source>
        <dbReference type="Proteomes" id="UP001145742"/>
    </source>
</evidence>
<protein>
    <submittedName>
        <fullName evidence="2">Uncharacterized protein</fullName>
    </submittedName>
</protein>
<sequence>MENVIWSTPREKDFRMVVDEKFDMSQYCALAAQKAKHVLRCIKSSVASKSKEVILPLCSLLVRLPLSSSGTTSIEEHGPAATSPEKGQEDD</sequence>
<dbReference type="Proteomes" id="UP001145742">
    <property type="component" value="Unassembled WGS sequence"/>
</dbReference>
<comment type="caution">
    <text evidence="2">The sequence shown here is derived from an EMBL/GenBank/DDBJ whole genome shotgun (WGS) entry which is preliminary data.</text>
</comment>
<organism evidence="2 3">
    <name type="scientific">Willisornis vidua</name>
    <name type="common">Xingu scale-backed antbird</name>
    <dbReference type="NCBI Taxonomy" id="1566151"/>
    <lineage>
        <taxon>Eukaryota</taxon>
        <taxon>Metazoa</taxon>
        <taxon>Chordata</taxon>
        <taxon>Craniata</taxon>
        <taxon>Vertebrata</taxon>
        <taxon>Euteleostomi</taxon>
        <taxon>Archelosauria</taxon>
        <taxon>Archosauria</taxon>
        <taxon>Dinosauria</taxon>
        <taxon>Saurischia</taxon>
        <taxon>Theropoda</taxon>
        <taxon>Coelurosauria</taxon>
        <taxon>Aves</taxon>
        <taxon>Neognathae</taxon>
        <taxon>Neoaves</taxon>
        <taxon>Telluraves</taxon>
        <taxon>Australaves</taxon>
        <taxon>Passeriformes</taxon>
        <taxon>Thamnophilidae</taxon>
        <taxon>Willisornis</taxon>
    </lineage>
</organism>
<evidence type="ECO:0000313" key="2">
    <source>
        <dbReference type="EMBL" id="KAJ7427804.1"/>
    </source>
</evidence>
<evidence type="ECO:0000256" key="1">
    <source>
        <dbReference type="SAM" id="MobiDB-lite"/>
    </source>
</evidence>